<comment type="function">
    <text evidence="3">Catalyzes the formation of 4-diphosphocytidyl-2-C-methyl-D-erythritol from CTP and 2-C-methyl-D-erythritol 4-phosphate (MEP).</text>
</comment>
<evidence type="ECO:0000313" key="6">
    <source>
        <dbReference type="Proteomes" id="UP000006078"/>
    </source>
</evidence>
<feature type="site" description="Transition state stabilizer" evidence="3">
    <location>
        <position position="30"/>
    </location>
</feature>
<dbReference type="HOGENOM" id="CLU_061281_1_1_11"/>
<dbReference type="InterPro" id="IPR029044">
    <property type="entry name" value="Nucleotide-diphossugar_trans"/>
</dbReference>
<dbReference type="HAMAP" id="MF_00108">
    <property type="entry name" value="IspD"/>
    <property type="match status" value="1"/>
</dbReference>
<dbReference type="EMBL" id="CAJZ01000150">
    <property type="protein sequence ID" value="CCI83799.1"/>
    <property type="molecule type" value="Genomic_DNA"/>
</dbReference>
<name>I7LCB2_9CORY</name>
<dbReference type="NCBIfam" id="TIGR00453">
    <property type="entry name" value="ispD"/>
    <property type="match status" value="1"/>
</dbReference>
<dbReference type="OrthoDB" id="9802561at2"/>
<comment type="pathway">
    <text evidence="3">Isoprenoid biosynthesis; isopentenyl diphosphate biosynthesis via DXP pathway; isopentenyl diphosphate from 1-deoxy-D-xylulose 5-phosphate: step 2/6.</text>
</comment>
<dbReference type="Proteomes" id="UP000006078">
    <property type="component" value="Unassembled WGS sequence"/>
</dbReference>
<dbReference type="FunFam" id="3.90.550.10:FF:000003">
    <property type="entry name" value="2-C-methyl-D-erythritol 4-phosphate cytidylyltransferase"/>
    <property type="match status" value="1"/>
</dbReference>
<dbReference type="AlphaFoldDB" id="I7LCB2"/>
<proteinExistence type="inferred from homology"/>
<dbReference type="Pfam" id="PF01128">
    <property type="entry name" value="IspD"/>
    <property type="match status" value="1"/>
</dbReference>
<comment type="caution">
    <text evidence="4">The sequence shown here is derived from an EMBL/GenBank/DDBJ whole genome shotgun (WGS) entry which is preliminary data.</text>
</comment>
<reference evidence="4 7" key="1">
    <citation type="journal article" date="2012" name="J. Bacteriol.">
        <title>Draft Genome Sequence of Turicella otitidis ATCC 51513, Isolated from Middle Ear Fluid from a Child with Otitis Media.</title>
        <authorList>
            <person name="Brinkrolf K."/>
            <person name="Schneider J."/>
            <person name="Knecht M."/>
            <person name="Ruckert C."/>
            <person name="Tauch A."/>
        </authorList>
    </citation>
    <scope>NUCLEOTIDE SEQUENCE [LARGE SCALE GENOMIC DNA]</scope>
    <source>
        <strain evidence="4 7">ATCC 51513</strain>
    </source>
</reference>
<evidence type="ECO:0000256" key="1">
    <source>
        <dbReference type="ARBA" id="ARBA00022679"/>
    </source>
</evidence>
<keyword evidence="4" id="KW-0456">Lyase</keyword>
<protein>
    <recommendedName>
        <fullName evidence="3">2-C-methyl-D-erythritol 4-phosphate cytidylyltransferase</fullName>
        <ecNumber evidence="3">2.7.7.60</ecNumber>
    </recommendedName>
    <alternativeName>
        <fullName evidence="3">4-diphosphocytidyl-2C-methyl-D-erythritol synthase</fullName>
    </alternativeName>
    <alternativeName>
        <fullName evidence="3">MEP cytidylyltransferase</fullName>
        <shortName evidence="3">MCT</shortName>
    </alternativeName>
</protein>
<evidence type="ECO:0000313" key="5">
    <source>
        <dbReference type="EMBL" id="EJZ81751.1"/>
    </source>
</evidence>
<keyword evidence="6" id="KW-1185">Reference proteome</keyword>
<dbReference type="STRING" id="29321.AAV33_01945"/>
<keyword evidence="3" id="KW-0414">Isoprene biosynthesis</keyword>
<dbReference type="EMBL" id="AHAE01000063">
    <property type="protein sequence ID" value="EJZ81751.1"/>
    <property type="molecule type" value="Genomic_DNA"/>
</dbReference>
<sequence>MPEQQSDQPRASVILAAAGSGTRLRAGAPKAFVELSGRTLLEHALRGIENAGIAAEVVVLAPKSHLELARGIARGAGPAARVVAGGAERADSVRLGLAALKESDPDAAVLVHDCARPLAPAGLYRAVAAAIAGGADAAVPALPVADTIRELADDGEPRTLERSRLRACQTPQGFRLGALLGAAARPAGGDAAPVTDEAALIEAAGGAVRLVDGDEAAFKITTPLDLALAEALLRER</sequence>
<keyword evidence="1 3" id="KW-0808">Transferase</keyword>
<dbReference type="SUPFAM" id="SSF53448">
    <property type="entry name" value="Nucleotide-diphospho-sugar transferases"/>
    <property type="match status" value="1"/>
</dbReference>
<feature type="site" description="Positions MEP for the nucleophilic attack" evidence="3">
    <location>
        <position position="162"/>
    </location>
</feature>
<dbReference type="EC" id="2.7.7.60" evidence="3"/>
<dbReference type="UniPathway" id="UPA00056">
    <property type="reaction ID" value="UER00093"/>
</dbReference>
<dbReference type="InterPro" id="IPR001228">
    <property type="entry name" value="IspD"/>
</dbReference>
<comment type="catalytic activity">
    <reaction evidence="3">
        <text>2-C-methyl-D-erythritol 4-phosphate + CTP + H(+) = 4-CDP-2-C-methyl-D-erythritol + diphosphate</text>
        <dbReference type="Rhea" id="RHEA:13429"/>
        <dbReference type="ChEBI" id="CHEBI:15378"/>
        <dbReference type="ChEBI" id="CHEBI:33019"/>
        <dbReference type="ChEBI" id="CHEBI:37563"/>
        <dbReference type="ChEBI" id="CHEBI:57823"/>
        <dbReference type="ChEBI" id="CHEBI:58262"/>
        <dbReference type="EC" id="2.7.7.60"/>
    </reaction>
</comment>
<evidence type="ECO:0000256" key="2">
    <source>
        <dbReference type="ARBA" id="ARBA00022695"/>
    </source>
</evidence>
<dbReference type="PANTHER" id="PTHR32125">
    <property type="entry name" value="2-C-METHYL-D-ERYTHRITOL 4-PHOSPHATE CYTIDYLYLTRANSFERASE, CHLOROPLASTIC"/>
    <property type="match status" value="1"/>
</dbReference>
<keyword evidence="2 3" id="KW-0548">Nucleotidyltransferase</keyword>
<evidence type="ECO:0000313" key="7">
    <source>
        <dbReference type="Proteomes" id="UP000011016"/>
    </source>
</evidence>
<dbReference type="Proteomes" id="UP000011016">
    <property type="component" value="Unassembled WGS sequence"/>
</dbReference>
<dbReference type="CDD" id="cd02516">
    <property type="entry name" value="CDP-ME_synthetase"/>
    <property type="match status" value="1"/>
</dbReference>
<dbReference type="eggNOG" id="COG1211">
    <property type="taxonomic scope" value="Bacteria"/>
</dbReference>
<accession>I7LCB2</accession>
<dbReference type="GO" id="GO:0019288">
    <property type="term" value="P:isopentenyl diphosphate biosynthetic process, methylerythritol 4-phosphate pathway"/>
    <property type="evidence" value="ECO:0007669"/>
    <property type="project" value="UniProtKB-UniRule"/>
</dbReference>
<dbReference type="GO" id="GO:0016829">
    <property type="term" value="F:lyase activity"/>
    <property type="evidence" value="ECO:0007669"/>
    <property type="project" value="UniProtKB-KW"/>
</dbReference>
<feature type="site" description="Positions MEP for the nucleophilic attack" evidence="3">
    <location>
        <position position="219"/>
    </location>
</feature>
<comment type="similarity">
    <text evidence="3">Belongs to the IspD/TarI cytidylyltransferase family. IspD subfamily.</text>
</comment>
<feature type="site" description="Transition state stabilizer" evidence="3">
    <location>
        <position position="23"/>
    </location>
</feature>
<reference evidence="5 6" key="2">
    <citation type="submission" date="2012-08" db="EMBL/GenBank/DDBJ databases">
        <title>The Genome Sequence of Turicella otitidis ATCC 51513.</title>
        <authorList>
            <consortium name="The Broad Institute Genome Sequencing Platform"/>
            <person name="Earl A."/>
            <person name="Ward D."/>
            <person name="Feldgarden M."/>
            <person name="Gevers D."/>
            <person name="Huys G."/>
            <person name="Walker B."/>
            <person name="Young S.K."/>
            <person name="Zeng Q."/>
            <person name="Gargeya S."/>
            <person name="Fitzgerald M."/>
            <person name="Haas B."/>
            <person name="Abouelleil A."/>
            <person name="Alvarado L."/>
            <person name="Arachchi H.M."/>
            <person name="Berlin A.M."/>
            <person name="Chapman S.B."/>
            <person name="Goldberg J."/>
            <person name="Griggs A."/>
            <person name="Gujja S."/>
            <person name="Hansen M."/>
            <person name="Howarth C."/>
            <person name="Imamovic A."/>
            <person name="Larimer J."/>
            <person name="McCowen C."/>
            <person name="Montmayeur A."/>
            <person name="Murphy C."/>
            <person name="Neiman D."/>
            <person name="Pearson M."/>
            <person name="Priest M."/>
            <person name="Roberts A."/>
            <person name="Saif S."/>
            <person name="Shea T."/>
            <person name="Sisk P."/>
            <person name="Sykes S."/>
            <person name="Wortman J."/>
            <person name="Nusbaum C."/>
            <person name="Birren B."/>
        </authorList>
    </citation>
    <scope>NUCLEOTIDE SEQUENCE [LARGE SCALE GENOMIC DNA]</scope>
    <source>
        <strain evidence="5 6">ATCC 51513</strain>
    </source>
</reference>
<evidence type="ECO:0000256" key="3">
    <source>
        <dbReference type="HAMAP-Rule" id="MF_00108"/>
    </source>
</evidence>
<dbReference type="InterPro" id="IPR034683">
    <property type="entry name" value="IspD/TarI"/>
</dbReference>
<organism evidence="4 7">
    <name type="scientific">Corynebacterium otitidis ATCC 51513</name>
    <dbReference type="NCBI Taxonomy" id="883169"/>
    <lineage>
        <taxon>Bacteria</taxon>
        <taxon>Bacillati</taxon>
        <taxon>Actinomycetota</taxon>
        <taxon>Actinomycetes</taxon>
        <taxon>Mycobacteriales</taxon>
        <taxon>Corynebacteriaceae</taxon>
        <taxon>Corynebacterium</taxon>
    </lineage>
</organism>
<gene>
    <name evidence="3 4" type="primary">ispD</name>
    <name evidence="4" type="ORF">BN46_1073</name>
    <name evidence="5" type="ORF">HMPREF9719_01316</name>
</gene>
<dbReference type="RefSeq" id="WP_004601206.1">
    <property type="nucleotide sequence ID" value="NZ_HF541867.1"/>
</dbReference>
<dbReference type="InterPro" id="IPR050088">
    <property type="entry name" value="IspD/TarI_cytidylyltransf_bact"/>
</dbReference>
<evidence type="ECO:0000313" key="4">
    <source>
        <dbReference type="EMBL" id="CCI83799.1"/>
    </source>
</evidence>
<dbReference type="GO" id="GO:0050518">
    <property type="term" value="F:2-C-methyl-D-erythritol 4-phosphate cytidylyltransferase activity"/>
    <property type="evidence" value="ECO:0007669"/>
    <property type="project" value="UniProtKB-UniRule"/>
</dbReference>
<dbReference type="Gene3D" id="3.90.550.10">
    <property type="entry name" value="Spore Coat Polysaccharide Biosynthesis Protein SpsA, Chain A"/>
    <property type="match status" value="1"/>
</dbReference>
<dbReference type="PATRIC" id="fig|883169.3.peg.1265"/>
<dbReference type="PANTHER" id="PTHR32125:SF4">
    <property type="entry name" value="2-C-METHYL-D-ERYTHRITOL 4-PHOSPHATE CYTIDYLYLTRANSFERASE, CHLOROPLASTIC"/>
    <property type="match status" value="1"/>
</dbReference>